<dbReference type="STRING" id="188477.A0A3S0ZPA1"/>
<protein>
    <recommendedName>
        <fullName evidence="10">Nucleolar protein 14</fullName>
    </recommendedName>
</protein>
<feature type="region of interest" description="Disordered" evidence="7">
    <location>
        <begin position="241"/>
        <end position="413"/>
    </location>
</feature>
<evidence type="ECO:0000256" key="4">
    <source>
        <dbReference type="ARBA" id="ARBA00022552"/>
    </source>
</evidence>
<evidence type="ECO:0000256" key="7">
    <source>
        <dbReference type="SAM" id="MobiDB-lite"/>
    </source>
</evidence>
<evidence type="ECO:0000256" key="3">
    <source>
        <dbReference type="ARBA" id="ARBA00022517"/>
    </source>
</evidence>
<comment type="caution">
    <text evidence="8">The sequence shown here is derived from an EMBL/GenBank/DDBJ whole genome shotgun (WGS) entry which is preliminary data.</text>
</comment>
<proteinExistence type="inferred from homology"/>
<keyword evidence="9" id="KW-1185">Reference proteome</keyword>
<evidence type="ECO:0000256" key="1">
    <source>
        <dbReference type="ARBA" id="ARBA00004604"/>
    </source>
</evidence>
<feature type="compositionally biased region" description="Basic and acidic residues" evidence="7">
    <location>
        <begin position="246"/>
        <end position="263"/>
    </location>
</feature>
<dbReference type="Proteomes" id="UP000271974">
    <property type="component" value="Unassembled WGS sequence"/>
</dbReference>
<dbReference type="GO" id="GO:0030490">
    <property type="term" value="P:maturation of SSU-rRNA"/>
    <property type="evidence" value="ECO:0007669"/>
    <property type="project" value="TreeGrafter"/>
</dbReference>
<feature type="region of interest" description="Disordered" evidence="7">
    <location>
        <begin position="824"/>
        <end position="854"/>
    </location>
</feature>
<evidence type="ECO:0000313" key="8">
    <source>
        <dbReference type="EMBL" id="RUS79553.1"/>
    </source>
</evidence>
<reference evidence="8 9" key="1">
    <citation type="submission" date="2019-01" db="EMBL/GenBank/DDBJ databases">
        <title>A draft genome assembly of the solar-powered sea slug Elysia chlorotica.</title>
        <authorList>
            <person name="Cai H."/>
            <person name="Li Q."/>
            <person name="Fang X."/>
            <person name="Li J."/>
            <person name="Curtis N.E."/>
            <person name="Altenburger A."/>
            <person name="Shibata T."/>
            <person name="Feng M."/>
            <person name="Maeda T."/>
            <person name="Schwartz J.A."/>
            <person name="Shigenobu S."/>
            <person name="Lundholm N."/>
            <person name="Nishiyama T."/>
            <person name="Yang H."/>
            <person name="Hasebe M."/>
            <person name="Li S."/>
            <person name="Pierce S.K."/>
            <person name="Wang J."/>
        </authorList>
    </citation>
    <scope>NUCLEOTIDE SEQUENCE [LARGE SCALE GENOMIC DNA]</scope>
    <source>
        <strain evidence="8">EC2010</strain>
        <tissue evidence="8">Whole organism of an adult</tissue>
    </source>
</reference>
<keyword evidence="5" id="KW-0539">Nucleus</keyword>
<dbReference type="PANTHER" id="PTHR23183">
    <property type="entry name" value="NOP14"/>
    <property type="match status" value="1"/>
</dbReference>
<accession>A0A3S0ZPA1</accession>
<feature type="compositionally biased region" description="Acidic residues" evidence="7">
    <location>
        <begin position="367"/>
        <end position="379"/>
    </location>
</feature>
<feature type="compositionally biased region" description="Basic and acidic residues" evidence="7">
    <location>
        <begin position="380"/>
        <end position="401"/>
    </location>
</feature>
<dbReference type="EMBL" id="RQTK01000444">
    <property type="protein sequence ID" value="RUS79553.1"/>
    <property type="molecule type" value="Genomic_DNA"/>
</dbReference>
<evidence type="ECO:0000313" key="9">
    <source>
        <dbReference type="Proteomes" id="UP000271974"/>
    </source>
</evidence>
<dbReference type="GO" id="GO:0032040">
    <property type="term" value="C:small-subunit processome"/>
    <property type="evidence" value="ECO:0007669"/>
    <property type="project" value="InterPro"/>
</dbReference>
<feature type="region of interest" description="Disordered" evidence="7">
    <location>
        <begin position="1"/>
        <end position="25"/>
    </location>
</feature>
<dbReference type="GO" id="GO:0030692">
    <property type="term" value="C:Noc4p-Nop14p complex"/>
    <property type="evidence" value="ECO:0007669"/>
    <property type="project" value="TreeGrafter"/>
</dbReference>
<evidence type="ECO:0000256" key="5">
    <source>
        <dbReference type="ARBA" id="ARBA00023242"/>
    </source>
</evidence>
<comment type="subcellular location">
    <subcellularLocation>
        <location evidence="1">Nucleus</location>
        <location evidence="1">Nucleolus</location>
    </subcellularLocation>
</comment>
<dbReference type="OrthoDB" id="441771at2759"/>
<comment type="similarity">
    <text evidence="2">Belongs to the NOP14 family.</text>
</comment>
<gene>
    <name evidence="8" type="ORF">EGW08_012683</name>
</gene>
<dbReference type="Pfam" id="PF04147">
    <property type="entry name" value="Nop14"/>
    <property type="match status" value="1"/>
</dbReference>
<keyword evidence="3" id="KW-0690">Ribosome biogenesis</keyword>
<evidence type="ECO:0000256" key="6">
    <source>
        <dbReference type="ARBA" id="ARBA00024695"/>
    </source>
</evidence>
<name>A0A3S0ZPA1_ELYCH</name>
<dbReference type="InterPro" id="IPR007276">
    <property type="entry name" value="Nop14"/>
</dbReference>
<dbReference type="PANTHER" id="PTHR23183:SF0">
    <property type="entry name" value="NUCLEOLAR PROTEIN 14"/>
    <property type="match status" value="1"/>
</dbReference>
<feature type="compositionally biased region" description="Acidic residues" evidence="7">
    <location>
        <begin position="312"/>
        <end position="360"/>
    </location>
</feature>
<sequence length="854" mass="96784">MGKKGLSDKVRAKRKDASKQQSNPFEVKVNKVKNVVVNKKLQSWEKGVPGISRSKAVKKRKDTLLRELHHSKKSNFLLDKRFGEGDNSLTADEKMVQRFAMEKKKQLQGKDFSLDDNEEILTHYGQSLAENLQDTIQSESDDDDEQAVKAVTGDLQFGGLSRNESNVSWKDKMKDIIADSKKLKYERQAQKEKMMETTGELNDIWKSVVPSLRKVVAQSYPKKATSSYMQLFHNLVREQTSVGASDKLKTDEEKAREEAEKLQVLEAQRLSRMKGDSDESKPKHVSADDLNDEFALETPKHRVSFSNLPSAAEEENVDGEEKSGDDDGEDDKEGESGSEESGEEEEENEGDSEEEDEEGSDNFSDLASDENEEEDDEEEHDRSKEKSRNKKDSTSGKKEASVKPILKKPGLDKKNSAKITSELPFVFSAPGSYEEFAALLHGHSSEEQGIILSRLRKCHHPSLAEGNKDKLESIFKYLMQYFGTLASSESIDSKLIQSVTFHMWEMSQMFPAAAASYLQKWLLDRQKECTNSLQIRKNGMSTCIHLETLLHMSLIEGIFPTSDYRHPVTTPAICFISQILSECSVKNMRDCVIGLFLSAQAIQFVGLSKRYIPELITFLHGLLVLGADEKEASGVKTFPPLKASNKRHDFLQVQDQCDAAVEWSITEMLLNDSIDLEKDSYRCGAIAKAINLLQACINLWEDLPDLAAVMKPIKEPLLILPVQNYPESLKTSIHLLKTKLRECDAKKLHVMQIPTKKPEALKLFEPKIEEFWSGKKKKGGPNREINERQRMTHKIKREMKAAVREIKRDNEVLATHQLEVITKKDAERKRKTKDLMNSLANQEGDYKAIKRAKH</sequence>
<comment type="function">
    <text evidence="6">Involved in nucleolar processing of pre-18S ribosomal RNA. Has a role in the nuclear export of 40S pre-ribosomal subunit to the cytoplasm.</text>
</comment>
<feature type="compositionally biased region" description="Basic and acidic residues" evidence="7">
    <location>
        <begin position="1"/>
        <end position="18"/>
    </location>
</feature>
<evidence type="ECO:0008006" key="10">
    <source>
        <dbReference type="Google" id="ProtNLM"/>
    </source>
</evidence>
<evidence type="ECO:0000256" key="2">
    <source>
        <dbReference type="ARBA" id="ARBA00007466"/>
    </source>
</evidence>
<feature type="compositionally biased region" description="Basic and acidic residues" evidence="7">
    <location>
        <begin position="273"/>
        <end position="287"/>
    </location>
</feature>
<organism evidence="8 9">
    <name type="scientific">Elysia chlorotica</name>
    <name type="common">Eastern emerald elysia</name>
    <name type="synonym">Sea slug</name>
    <dbReference type="NCBI Taxonomy" id="188477"/>
    <lineage>
        <taxon>Eukaryota</taxon>
        <taxon>Metazoa</taxon>
        <taxon>Spiralia</taxon>
        <taxon>Lophotrochozoa</taxon>
        <taxon>Mollusca</taxon>
        <taxon>Gastropoda</taxon>
        <taxon>Heterobranchia</taxon>
        <taxon>Euthyneura</taxon>
        <taxon>Panpulmonata</taxon>
        <taxon>Sacoglossa</taxon>
        <taxon>Placobranchoidea</taxon>
        <taxon>Plakobranchidae</taxon>
        <taxon>Elysia</taxon>
    </lineage>
</organism>
<dbReference type="AlphaFoldDB" id="A0A3S0ZPA1"/>
<keyword evidence="4" id="KW-0698">rRNA processing</keyword>